<feature type="region of interest" description="Disordered" evidence="1">
    <location>
        <begin position="88"/>
        <end position="118"/>
    </location>
</feature>
<evidence type="ECO:0000256" key="1">
    <source>
        <dbReference type="SAM" id="MobiDB-lite"/>
    </source>
</evidence>
<protein>
    <submittedName>
        <fullName evidence="2">Uncharacterized protein</fullName>
    </submittedName>
</protein>
<dbReference type="STRING" id="1227498.C492_21210"/>
<evidence type="ECO:0000313" key="2">
    <source>
        <dbReference type="EMBL" id="ELY51106.1"/>
    </source>
</evidence>
<accession>L9WPI3</accession>
<comment type="caution">
    <text evidence="2">The sequence shown here is derived from an EMBL/GenBank/DDBJ whole genome shotgun (WGS) entry which is preliminary data.</text>
</comment>
<dbReference type="RefSeq" id="WP_008427157.1">
    <property type="nucleotide sequence ID" value="NZ_AOIA01000164.1"/>
</dbReference>
<feature type="compositionally biased region" description="Acidic residues" evidence="1">
    <location>
        <begin position="320"/>
        <end position="342"/>
    </location>
</feature>
<dbReference type="InterPro" id="IPR009003">
    <property type="entry name" value="Peptidase_S1_PA"/>
</dbReference>
<dbReference type="Proteomes" id="UP000011531">
    <property type="component" value="Unassembled WGS sequence"/>
</dbReference>
<gene>
    <name evidence="2" type="ORF">C492_21210</name>
</gene>
<evidence type="ECO:0000313" key="3">
    <source>
        <dbReference type="Proteomes" id="UP000011531"/>
    </source>
</evidence>
<proteinExistence type="predicted"/>
<dbReference type="SUPFAM" id="SSF50494">
    <property type="entry name" value="Trypsin-like serine proteases"/>
    <property type="match status" value="1"/>
</dbReference>
<feature type="region of interest" description="Disordered" evidence="1">
    <location>
        <begin position="320"/>
        <end position="345"/>
    </location>
</feature>
<reference evidence="2 3" key="1">
    <citation type="journal article" date="2014" name="PLoS Genet.">
        <title>Phylogenetically driven sequencing of extremely halophilic archaea reveals strategies for static and dynamic osmo-response.</title>
        <authorList>
            <person name="Becker E.A."/>
            <person name="Seitzer P.M."/>
            <person name="Tritt A."/>
            <person name="Larsen D."/>
            <person name="Krusor M."/>
            <person name="Yao A.I."/>
            <person name="Wu D."/>
            <person name="Madern D."/>
            <person name="Eisen J.A."/>
            <person name="Darling A.E."/>
            <person name="Facciotti M.T."/>
        </authorList>
    </citation>
    <scope>NUCLEOTIDE SEQUENCE [LARGE SCALE GENOMIC DNA]</scope>
    <source>
        <strain evidence="2 3">DSM 18795</strain>
    </source>
</reference>
<dbReference type="OrthoDB" id="350653at2157"/>
<dbReference type="InterPro" id="IPR043504">
    <property type="entry name" value="Peptidase_S1_PA_chymotrypsin"/>
</dbReference>
<sequence length="443" mass="47316">MPTTQDFEYLLECRNVIGVDYDEDEREVRVFVSQKLPPDALADEDDVEKRVREVDDVDVTVDVVDAGYDEEREGFDALSTLEAVSEAAAGRSDRRRPVPAGASEANANLTAGTGGPYPARVTGDGDALWDEVIEPNDLVRLSNNHVYARSNAADLGESILQPSPHDGGGPDDEVGELVGYVPVEDGVRVDVAARSVDPERESDRYAELDEAWPTGVRRDGYGELRGETVTKTGRTTGVTSATVEATSASVAVEFGAERGTVTLRDQLIAGYLSEGGDSGSPVFLEDGELVGLLFAGSAQQTICNRIGNVERELGVEILLEEPGEDDAVDDGGDDEDGDDAGDERDAPVYTTTFATDLEVALEGPTLELESLTFDERPRPGTTVAATVVVAADGAGEYWLEVGGERRTFELEGDERERAVAVEIPIPDDSETTATVSLRGGVLE</sequence>
<dbReference type="AlphaFoldDB" id="L9WPI3"/>
<keyword evidence="3" id="KW-1185">Reference proteome</keyword>
<organism evidence="2 3">
    <name type="scientific">Natronococcus jeotgali DSM 18795</name>
    <dbReference type="NCBI Taxonomy" id="1227498"/>
    <lineage>
        <taxon>Archaea</taxon>
        <taxon>Methanobacteriati</taxon>
        <taxon>Methanobacteriota</taxon>
        <taxon>Stenosarchaea group</taxon>
        <taxon>Halobacteria</taxon>
        <taxon>Halobacteriales</taxon>
        <taxon>Natrialbaceae</taxon>
        <taxon>Natronococcus</taxon>
    </lineage>
</organism>
<dbReference type="EMBL" id="AOIA01000164">
    <property type="protein sequence ID" value="ELY51106.1"/>
    <property type="molecule type" value="Genomic_DNA"/>
</dbReference>
<dbReference type="PATRIC" id="fig|1227498.3.peg.4204"/>
<dbReference type="Gene3D" id="2.40.10.10">
    <property type="entry name" value="Trypsin-like serine proteases"/>
    <property type="match status" value="1"/>
</dbReference>
<name>L9WPI3_9EURY</name>